<proteinExistence type="predicted"/>
<comment type="subcellular location">
    <subcellularLocation>
        <location evidence="1">Membrane</location>
        <topology evidence="1">Multi-pass membrane protein</topology>
    </subcellularLocation>
</comment>
<keyword evidence="8" id="KW-1185">Reference proteome</keyword>
<evidence type="ECO:0000256" key="5">
    <source>
        <dbReference type="SAM" id="Phobius"/>
    </source>
</evidence>
<sequence length="366" mass="39773">MKVPDRTLIRNLVVREWRELVTIKASDRPWQMPFAAAIASGGPMLVAAAFDRVAEGVVAALAGLVFLYLPSTPMHHRMVTLMACAFGMISCFALGALSHLVPAARVPLITLCAILVTMVCRYYRVAAPGSLFFIMTAAIAAYSPGTLADALFRTGILAIGCINAVLIAFLYSLHILRRRRPDPIPAIQQPTYDYVWVDSVIIGLLVGLSLAVAQLLSLEKAYWVPVSCLAVLQGLSLRASWNRQVHRILGTGIGLGVTWVLLLVLKDGWTIAIAIILLTFLIETAVVRHYGFAAIFITPLTILLAEAPMLGDESSTGLIQARFIDTLLGAYIGFIGAVALHSPGFRSRFGRVLRRLSPKRLADLDQ</sequence>
<evidence type="ECO:0000256" key="3">
    <source>
        <dbReference type="ARBA" id="ARBA00022989"/>
    </source>
</evidence>
<dbReference type="EMBL" id="QFFF01000001">
    <property type="protein sequence ID" value="PWG02975.1"/>
    <property type="molecule type" value="Genomic_DNA"/>
</dbReference>
<evidence type="ECO:0000256" key="4">
    <source>
        <dbReference type="ARBA" id="ARBA00023136"/>
    </source>
</evidence>
<evidence type="ECO:0000313" key="8">
    <source>
        <dbReference type="Proteomes" id="UP000245916"/>
    </source>
</evidence>
<gene>
    <name evidence="7" type="ORF">DF286_08915</name>
</gene>
<evidence type="ECO:0000259" key="6">
    <source>
        <dbReference type="Pfam" id="PF13515"/>
    </source>
</evidence>
<feature type="transmembrane region" description="Helical" evidence="5">
    <location>
        <begin position="56"/>
        <end position="71"/>
    </location>
</feature>
<dbReference type="RefSeq" id="WP_109271113.1">
    <property type="nucleotide sequence ID" value="NZ_QFFF01000001.1"/>
</dbReference>
<dbReference type="GO" id="GO:0016020">
    <property type="term" value="C:membrane"/>
    <property type="evidence" value="ECO:0007669"/>
    <property type="project" value="UniProtKB-SubCell"/>
</dbReference>
<dbReference type="Pfam" id="PF13515">
    <property type="entry name" value="FUSC_2"/>
    <property type="match status" value="1"/>
</dbReference>
<name>A0A2U2J3R9_9SPHN</name>
<feature type="transmembrane region" description="Helical" evidence="5">
    <location>
        <begin position="194"/>
        <end position="216"/>
    </location>
</feature>
<dbReference type="AlphaFoldDB" id="A0A2U2J3R9"/>
<feature type="transmembrane region" description="Helical" evidence="5">
    <location>
        <begin position="78"/>
        <end position="97"/>
    </location>
</feature>
<accession>A0A2U2J3R9</accession>
<reference evidence="7 8" key="1">
    <citation type="submission" date="2018-05" db="EMBL/GenBank/DDBJ databases">
        <title>Genome of Sphingosinicella humi QZX222.</title>
        <authorList>
            <person name="Qiao Z."/>
            <person name="Wang G."/>
        </authorList>
    </citation>
    <scope>NUCLEOTIDE SEQUENCE [LARGE SCALE GENOMIC DNA]</scope>
    <source>
        <strain evidence="7 8">QZX222</strain>
    </source>
</reference>
<protein>
    <submittedName>
        <fullName evidence="7">FUSC family protein</fullName>
    </submittedName>
</protein>
<dbReference type="InterPro" id="IPR049453">
    <property type="entry name" value="Memb_transporter_dom"/>
</dbReference>
<keyword evidence="3 5" id="KW-1133">Transmembrane helix</keyword>
<comment type="caution">
    <text evidence="7">The sequence shown here is derived from an EMBL/GenBank/DDBJ whole genome shotgun (WGS) entry which is preliminary data.</text>
</comment>
<feature type="transmembrane region" description="Helical" evidence="5">
    <location>
        <begin position="323"/>
        <end position="345"/>
    </location>
</feature>
<evidence type="ECO:0000313" key="7">
    <source>
        <dbReference type="EMBL" id="PWG02975.1"/>
    </source>
</evidence>
<feature type="domain" description="Integral membrane bound transporter" evidence="6">
    <location>
        <begin position="209"/>
        <end position="335"/>
    </location>
</feature>
<dbReference type="Proteomes" id="UP000245916">
    <property type="component" value="Unassembled WGS sequence"/>
</dbReference>
<organism evidence="7 8">
    <name type="scientific">Allosphingosinicella humi</name>
    <dbReference type="NCBI Taxonomy" id="2068657"/>
    <lineage>
        <taxon>Bacteria</taxon>
        <taxon>Pseudomonadati</taxon>
        <taxon>Pseudomonadota</taxon>
        <taxon>Alphaproteobacteria</taxon>
        <taxon>Sphingomonadales</taxon>
        <taxon>Sphingomonadaceae</taxon>
        <taxon>Allosphingosinicella</taxon>
    </lineage>
</organism>
<evidence type="ECO:0000256" key="2">
    <source>
        <dbReference type="ARBA" id="ARBA00022692"/>
    </source>
</evidence>
<evidence type="ECO:0000256" key="1">
    <source>
        <dbReference type="ARBA" id="ARBA00004141"/>
    </source>
</evidence>
<dbReference type="OrthoDB" id="581879at2"/>
<feature type="transmembrane region" description="Helical" evidence="5">
    <location>
        <begin position="292"/>
        <end position="311"/>
    </location>
</feature>
<keyword evidence="2 5" id="KW-0812">Transmembrane</keyword>
<feature type="transmembrane region" description="Helical" evidence="5">
    <location>
        <begin position="125"/>
        <end position="144"/>
    </location>
</feature>
<feature type="transmembrane region" description="Helical" evidence="5">
    <location>
        <begin position="150"/>
        <end position="173"/>
    </location>
</feature>
<keyword evidence="4 5" id="KW-0472">Membrane</keyword>